<feature type="domain" description="Cyclin-like" evidence="8">
    <location>
        <begin position="93"/>
        <end position="181"/>
    </location>
</feature>
<evidence type="ECO:0000256" key="1">
    <source>
        <dbReference type="ARBA" id="ARBA00009065"/>
    </source>
</evidence>
<dbReference type="Pfam" id="PF02984">
    <property type="entry name" value="Cyclin_C"/>
    <property type="match status" value="1"/>
</dbReference>
<dbReference type="AlphaFoldDB" id="A0AA86VMP5"/>
<dbReference type="Proteomes" id="UP001189624">
    <property type="component" value="Chromosome 9"/>
</dbReference>
<dbReference type="SMART" id="SM01332">
    <property type="entry name" value="Cyclin_C"/>
    <property type="match status" value="1"/>
</dbReference>
<keyword evidence="4 7" id="KW-0195">Cyclin</keyword>
<dbReference type="Gene3D" id="1.10.472.10">
    <property type="entry name" value="Cyclin-like"/>
    <property type="match status" value="2"/>
</dbReference>
<dbReference type="InterPro" id="IPR006671">
    <property type="entry name" value="Cyclin_N"/>
</dbReference>
<evidence type="ECO:0000259" key="8">
    <source>
        <dbReference type="SMART" id="SM00385"/>
    </source>
</evidence>
<dbReference type="FunFam" id="1.10.472.10:FF:000040">
    <property type="entry name" value="D6-type cyclin"/>
    <property type="match status" value="1"/>
</dbReference>
<organism evidence="10 11">
    <name type="scientific">Sphenostylis stenocarpa</name>
    <dbReference type="NCBI Taxonomy" id="92480"/>
    <lineage>
        <taxon>Eukaryota</taxon>
        <taxon>Viridiplantae</taxon>
        <taxon>Streptophyta</taxon>
        <taxon>Embryophyta</taxon>
        <taxon>Tracheophyta</taxon>
        <taxon>Spermatophyta</taxon>
        <taxon>Magnoliopsida</taxon>
        <taxon>eudicotyledons</taxon>
        <taxon>Gunneridae</taxon>
        <taxon>Pentapetalae</taxon>
        <taxon>rosids</taxon>
        <taxon>fabids</taxon>
        <taxon>Fabales</taxon>
        <taxon>Fabaceae</taxon>
        <taxon>Papilionoideae</taxon>
        <taxon>50 kb inversion clade</taxon>
        <taxon>NPAAA clade</taxon>
        <taxon>indigoferoid/millettioid clade</taxon>
        <taxon>Phaseoleae</taxon>
        <taxon>Sphenostylis</taxon>
    </lineage>
</organism>
<comment type="subunit">
    <text evidence="2">Interacts with the CDC2 protein kinase to form a serine/threonine kinase holoenzyme complex also known as maturation promoting factor (MPF). The cyclin subunit imparts substrate specificity to the complex.</text>
</comment>
<sequence length="541" mass="60744">MAPSFDCVSGLLCSEDSTVFDESHYGGSMMGVYDDTWRPRRHHFDESDELPLLSDECLAMMVERECQLWPGVPYLNRLQTGNLDFGARREAIDWIHKVRSRFGFGPLCGYLSINYMDRFLSAYELPKGRVWTMQLLAVACLSLAAKVDETEVPVCLDLQVGESKFIFEAKTIKRMELLVLSTLKWRMQAITPFTFLDYFLCKINGDQSPLKSLVMRSIQLISNTARGIEFLEFKPSEIAAAVAMNVMGETQPVDTEKAISVLIQHVEKERLLKCIKMIQELSSDSGSVKDSSASVSCLPQSPIGVLDALCFSHKSDDTNAGSCANSSHNTPDAKRRKLNKTCGAELLEGCGLVSLLVGFSFVRGLFKQTHLVDIRLLEEDDKTDQIHNQIGSMVSCPTLPHNTQMHHLNGTLEYTVTDNFATVKVKQNKKLTKKKSEGRILEIESQYVRLMQRKAYMSMHALYNSTPVLSCGLEFPHPLSTLTGWEVVMVCQAASQTRFRALKHENGIAGNSTIIVRVIACFQPLRECQAEYFRHLLKPVT</sequence>
<accession>A0AA86VMP5</accession>
<dbReference type="CDD" id="cd20543">
    <property type="entry name" value="CYCLIN_AtCycD-like_rpt1"/>
    <property type="match status" value="1"/>
</dbReference>
<evidence type="ECO:0000256" key="6">
    <source>
        <dbReference type="ARBA" id="ARBA00032263"/>
    </source>
</evidence>
<name>A0AA86VMP5_9FABA</name>
<evidence type="ECO:0000256" key="2">
    <source>
        <dbReference type="ARBA" id="ARBA00011177"/>
    </source>
</evidence>
<proteinExistence type="inferred from homology"/>
<keyword evidence="11" id="KW-1185">Reference proteome</keyword>
<evidence type="ECO:0000256" key="4">
    <source>
        <dbReference type="ARBA" id="ARBA00023127"/>
    </source>
</evidence>
<dbReference type="InterPro" id="IPR039361">
    <property type="entry name" value="Cyclin"/>
</dbReference>
<dbReference type="SUPFAM" id="SSF47954">
    <property type="entry name" value="Cyclin-like"/>
    <property type="match status" value="2"/>
</dbReference>
<evidence type="ECO:0000256" key="7">
    <source>
        <dbReference type="RuleBase" id="RU000383"/>
    </source>
</evidence>
<evidence type="ECO:0000313" key="10">
    <source>
        <dbReference type="EMBL" id="CAJ1974002.1"/>
    </source>
</evidence>
<evidence type="ECO:0000256" key="3">
    <source>
        <dbReference type="ARBA" id="ARBA00022618"/>
    </source>
</evidence>
<gene>
    <name evidence="10" type="ORF">AYBTSS11_LOCUS26069</name>
</gene>
<protein>
    <recommendedName>
        <fullName evidence="6">B-like cyclin</fullName>
    </recommendedName>
</protein>
<dbReference type="SMART" id="SM00385">
    <property type="entry name" value="CYCLIN"/>
    <property type="match status" value="1"/>
</dbReference>
<evidence type="ECO:0000256" key="5">
    <source>
        <dbReference type="ARBA" id="ARBA00023306"/>
    </source>
</evidence>
<dbReference type="FunFam" id="1.10.472.10:FF:000034">
    <property type="entry name" value="D2/4-type cyclin"/>
    <property type="match status" value="1"/>
</dbReference>
<dbReference type="CDD" id="cd20544">
    <property type="entry name" value="CYCLIN_AtCycD-like_rpt2"/>
    <property type="match status" value="1"/>
</dbReference>
<dbReference type="PANTHER" id="PTHR10177">
    <property type="entry name" value="CYCLINS"/>
    <property type="match status" value="1"/>
</dbReference>
<keyword evidence="5" id="KW-0131">Cell cycle</keyword>
<evidence type="ECO:0000259" key="9">
    <source>
        <dbReference type="SMART" id="SM01332"/>
    </source>
</evidence>
<evidence type="ECO:0000313" key="11">
    <source>
        <dbReference type="Proteomes" id="UP001189624"/>
    </source>
</evidence>
<keyword evidence="3" id="KW-0132">Cell division</keyword>
<feature type="domain" description="Cyclin C-terminal" evidence="9">
    <location>
        <begin position="190"/>
        <end position="301"/>
    </location>
</feature>
<reference evidence="10" key="1">
    <citation type="submission" date="2023-10" db="EMBL/GenBank/DDBJ databases">
        <authorList>
            <person name="Domelevo Entfellner J.-B."/>
        </authorList>
    </citation>
    <scope>NUCLEOTIDE SEQUENCE</scope>
</reference>
<dbReference type="Pfam" id="PF00134">
    <property type="entry name" value="Cyclin_N"/>
    <property type="match status" value="1"/>
</dbReference>
<dbReference type="Gramene" id="rna-AYBTSS11_LOCUS26069">
    <property type="protein sequence ID" value="CAJ1974002.1"/>
    <property type="gene ID" value="gene-AYBTSS11_LOCUS26069"/>
</dbReference>
<dbReference type="GO" id="GO:0051301">
    <property type="term" value="P:cell division"/>
    <property type="evidence" value="ECO:0007669"/>
    <property type="project" value="UniProtKB-KW"/>
</dbReference>
<dbReference type="InterPro" id="IPR004367">
    <property type="entry name" value="Cyclin_C-dom"/>
</dbReference>
<dbReference type="EMBL" id="OY731406">
    <property type="protein sequence ID" value="CAJ1974002.1"/>
    <property type="molecule type" value="Genomic_DNA"/>
</dbReference>
<dbReference type="InterPro" id="IPR036915">
    <property type="entry name" value="Cyclin-like_sf"/>
</dbReference>
<dbReference type="InterPro" id="IPR013763">
    <property type="entry name" value="Cyclin-like_dom"/>
</dbReference>
<comment type="similarity">
    <text evidence="1">Belongs to the cyclin family. Cyclin D subfamily.</text>
</comment>